<evidence type="ECO:0000313" key="3">
    <source>
        <dbReference type="EMBL" id="HCY80803.1"/>
    </source>
</evidence>
<name>A0A3D6BNP1_9FLAO</name>
<dbReference type="InterPro" id="IPR013762">
    <property type="entry name" value="Integrase-like_cat_sf"/>
</dbReference>
<dbReference type="Gene3D" id="1.10.443.10">
    <property type="entry name" value="Intergrase catalytic core"/>
    <property type="match status" value="1"/>
</dbReference>
<evidence type="ECO:0000313" key="4">
    <source>
        <dbReference type="Proteomes" id="UP000263268"/>
    </source>
</evidence>
<accession>A0A3D6BNP1</accession>
<dbReference type="InterPro" id="IPR011010">
    <property type="entry name" value="DNA_brk_join_enz"/>
</dbReference>
<dbReference type="Pfam" id="PF00589">
    <property type="entry name" value="Phage_integrase"/>
    <property type="match status" value="1"/>
</dbReference>
<sequence>MNGLLEKLKEWNFQHFVMVRLMCELGGRMGEVLPLLIQDYNPGTKTIDINKTVNTATNVLHHRTKTKTGKRTVALSDEMGNLLKKLINIHLGSSSFKDLSIREKSKGLLFPSERNTILQGNNVANRIINKFNDELGIVGRINPHSFRVFVITLREYLEHKKKHMMQDAGHANKQISDLYVRGGWINVDRKRKDANEIAGFLG</sequence>
<dbReference type="GO" id="GO:0003677">
    <property type="term" value="F:DNA binding"/>
    <property type="evidence" value="ECO:0007669"/>
    <property type="project" value="InterPro"/>
</dbReference>
<dbReference type="GO" id="GO:0006310">
    <property type="term" value="P:DNA recombination"/>
    <property type="evidence" value="ECO:0007669"/>
    <property type="project" value="UniProtKB-KW"/>
</dbReference>
<gene>
    <name evidence="3" type="ORF">DHV22_03945</name>
</gene>
<proteinExistence type="predicted"/>
<dbReference type="PROSITE" id="PS51898">
    <property type="entry name" value="TYR_RECOMBINASE"/>
    <property type="match status" value="1"/>
</dbReference>
<organism evidence="3 4">
    <name type="scientific">Xanthomarina gelatinilytica</name>
    <dbReference type="NCBI Taxonomy" id="1137281"/>
    <lineage>
        <taxon>Bacteria</taxon>
        <taxon>Pseudomonadati</taxon>
        <taxon>Bacteroidota</taxon>
        <taxon>Flavobacteriia</taxon>
        <taxon>Flavobacteriales</taxon>
        <taxon>Flavobacteriaceae</taxon>
        <taxon>Xanthomarina</taxon>
    </lineage>
</organism>
<dbReference type="EMBL" id="DPRK01000062">
    <property type="protein sequence ID" value="HCY80803.1"/>
    <property type="molecule type" value="Genomic_DNA"/>
</dbReference>
<reference evidence="3 4" key="1">
    <citation type="journal article" date="2018" name="Nat. Biotechnol.">
        <title>A standardized bacterial taxonomy based on genome phylogeny substantially revises the tree of life.</title>
        <authorList>
            <person name="Parks D.H."/>
            <person name="Chuvochina M."/>
            <person name="Waite D.W."/>
            <person name="Rinke C."/>
            <person name="Skarshewski A."/>
            <person name="Chaumeil P.A."/>
            <person name="Hugenholtz P."/>
        </authorList>
    </citation>
    <scope>NUCLEOTIDE SEQUENCE [LARGE SCALE GENOMIC DNA]</scope>
    <source>
        <strain evidence="3">UBA10227</strain>
    </source>
</reference>
<dbReference type="SUPFAM" id="SSF56349">
    <property type="entry name" value="DNA breaking-rejoining enzymes"/>
    <property type="match status" value="1"/>
</dbReference>
<feature type="domain" description="Tyr recombinase" evidence="2">
    <location>
        <begin position="1"/>
        <end position="195"/>
    </location>
</feature>
<dbReference type="InterPro" id="IPR002104">
    <property type="entry name" value="Integrase_catalytic"/>
</dbReference>
<dbReference type="AlphaFoldDB" id="A0A3D6BNP1"/>
<dbReference type="Proteomes" id="UP000263268">
    <property type="component" value="Unassembled WGS sequence"/>
</dbReference>
<keyword evidence="1" id="KW-0233">DNA recombination</keyword>
<evidence type="ECO:0000259" key="2">
    <source>
        <dbReference type="PROSITE" id="PS51898"/>
    </source>
</evidence>
<protein>
    <recommendedName>
        <fullName evidence="2">Tyr recombinase domain-containing protein</fullName>
    </recommendedName>
</protein>
<dbReference type="GO" id="GO:0015074">
    <property type="term" value="P:DNA integration"/>
    <property type="evidence" value="ECO:0007669"/>
    <property type="project" value="InterPro"/>
</dbReference>
<comment type="caution">
    <text evidence="3">The sequence shown here is derived from an EMBL/GenBank/DDBJ whole genome shotgun (WGS) entry which is preliminary data.</text>
</comment>
<evidence type="ECO:0000256" key="1">
    <source>
        <dbReference type="ARBA" id="ARBA00023172"/>
    </source>
</evidence>